<dbReference type="Pfam" id="PF11208">
    <property type="entry name" value="DUF2992"/>
    <property type="match status" value="1"/>
</dbReference>
<evidence type="ECO:0000313" key="3">
    <source>
        <dbReference type="Proteomes" id="UP000542210"/>
    </source>
</evidence>
<proteinExistence type="predicted"/>
<sequence>MSAVTLTVCFADPFWVGYLEIDEGGAVRATRVVFGGEPTDAELHDFLLRDGSALLARAAANPPVPSDARPLRRPNPKRAAKLAAREAARVARGRRSTASQEAVRLEYEERKAEASAGLRARKAADAERRYEAARAKRRERKRGH</sequence>
<feature type="compositionally biased region" description="Basic residues" evidence="1">
    <location>
        <begin position="135"/>
        <end position="144"/>
    </location>
</feature>
<dbReference type="InterPro" id="IPR016787">
    <property type="entry name" value="UCP021328"/>
</dbReference>
<evidence type="ECO:0000313" key="2">
    <source>
        <dbReference type="EMBL" id="MBB4704208.1"/>
    </source>
</evidence>
<feature type="region of interest" description="Disordered" evidence="1">
    <location>
        <begin position="59"/>
        <end position="144"/>
    </location>
</feature>
<gene>
    <name evidence="2" type="ORF">BJ982_005752</name>
</gene>
<feature type="compositionally biased region" description="Basic and acidic residues" evidence="1">
    <location>
        <begin position="122"/>
        <end position="134"/>
    </location>
</feature>
<feature type="compositionally biased region" description="Basic and acidic residues" evidence="1">
    <location>
        <begin position="103"/>
        <end position="113"/>
    </location>
</feature>
<accession>A0A7W7DF59</accession>
<dbReference type="RefSeq" id="WP_184885116.1">
    <property type="nucleotide sequence ID" value="NZ_BOOV01000012.1"/>
</dbReference>
<dbReference type="AlphaFoldDB" id="A0A7W7DF59"/>
<evidence type="ECO:0008006" key="4">
    <source>
        <dbReference type="Google" id="ProtNLM"/>
    </source>
</evidence>
<comment type="caution">
    <text evidence="2">The sequence shown here is derived from an EMBL/GenBank/DDBJ whole genome shotgun (WGS) entry which is preliminary data.</text>
</comment>
<reference evidence="2 3" key="1">
    <citation type="submission" date="2020-08" db="EMBL/GenBank/DDBJ databases">
        <title>Sequencing the genomes of 1000 actinobacteria strains.</title>
        <authorList>
            <person name="Klenk H.-P."/>
        </authorList>
    </citation>
    <scope>NUCLEOTIDE SEQUENCE [LARGE SCALE GENOMIC DNA]</scope>
    <source>
        <strain evidence="2 3">DSM 45784</strain>
    </source>
</reference>
<name>A0A7W7DF59_9ACTN</name>
<organism evidence="2 3">
    <name type="scientific">Sphaerisporangium siamense</name>
    <dbReference type="NCBI Taxonomy" id="795645"/>
    <lineage>
        <taxon>Bacteria</taxon>
        <taxon>Bacillati</taxon>
        <taxon>Actinomycetota</taxon>
        <taxon>Actinomycetes</taxon>
        <taxon>Streptosporangiales</taxon>
        <taxon>Streptosporangiaceae</taxon>
        <taxon>Sphaerisporangium</taxon>
    </lineage>
</organism>
<protein>
    <recommendedName>
        <fullName evidence="4">DUF2992 domain-containing protein</fullName>
    </recommendedName>
</protein>
<feature type="compositionally biased region" description="Basic residues" evidence="1">
    <location>
        <begin position="71"/>
        <end position="80"/>
    </location>
</feature>
<keyword evidence="3" id="KW-1185">Reference proteome</keyword>
<dbReference type="EMBL" id="JACHND010000001">
    <property type="protein sequence ID" value="MBB4704208.1"/>
    <property type="molecule type" value="Genomic_DNA"/>
</dbReference>
<evidence type="ECO:0000256" key="1">
    <source>
        <dbReference type="SAM" id="MobiDB-lite"/>
    </source>
</evidence>
<dbReference type="Proteomes" id="UP000542210">
    <property type="component" value="Unassembled WGS sequence"/>
</dbReference>